<dbReference type="PANTHER" id="PTHR43204">
    <property type="entry name" value="ABC TRANSPORTER I FAMILY MEMBER 6, CHLOROPLASTIC"/>
    <property type="match status" value="1"/>
</dbReference>
<dbReference type="GO" id="GO:0005524">
    <property type="term" value="F:ATP binding"/>
    <property type="evidence" value="ECO:0007669"/>
    <property type="project" value="UniProtKB-KW"/>
</dbReference>
<evidence type="ECO:0000256" key="1">
    <source>
        <dbReference type="ARBA" id="ARBA00006216"/>
    </source>
</evidence>
<keyword evidence="3" id="KW-0067">ATP-binding</keyword>
<dbReference type="Pfam" id="PF00005">
    <property type="entry name" value="ABC_tran"/>
    <property type="match status" value="1"/>
</dbReference>
<dbReference type="PROSITE" id="PS00211">
    <property type="entry name" value="ABC_TRANSPORTER_1"/>
    <property type="match status" value="1"/>
</dbReference>
<dbReference type="NCBIfam" id="TIGR01978">
    <property type="entry name" value="sufC"/>
    <property type="match status" value="1"/>
</dbReference>
<dbReference type="SUPFAM" id="SSF52540">
    <property type="entry name" value="P-loop containing nucleoside triphosphate hydrolases"/>
    <property type="match status" value="1"/>
</dbReference>
<keyword evidence="2" id="KW-0547">Nucleotide-binding</keyword>
<dbReference type="GO" id="GO:0016887">
    <property type="term" value="F:ATP hydrolysis activity"/>
    <property type="evidence" value="ECO:0007669"/>
    <property type="project" value="InterPro"/>
</dbReference>
<dbReference type="RefSeq" id="WP_193735776.1">
    <property type="nucleotide sequence ID" value="NZ_CP063304.1"/>
</dbReference>
<dbReference type="PROSITE" id="PS50893">
    <property type="entry name" value="ABC_TRANSPORTER_2"/>
    <property type="match status" value="1"/>
</dbReference>
<evidence type="ECO:0000313" key="5">
    <source>
        <dbReference type="EMBL" id="QOV19456.1"/>
    </source>
</evidence>
<dbReference type="PANTHER" id="PTHR43204:SF1">
    <property type="entry name" value="ABC TRANSPORTER I FAMILY MEMBER 6, CHLOROPLASTIC"/>
    <property type="match status" value="1"/>
</dbReference>
<protein>
    <submittedName>
        <fullName evidence="5">Fe-S cluster assembly ATPase SufC</fullName>
    </submittedName>
</protein>
<dbReference type="InterPro" id="IPR003439">
    <property type="entry name" value="ABC_transporter-like_ATP-bd"/>
</dbReference>
<dbReference type="AlphaFoldDB" id="A0A7M2RGJ2"/>
<feature type="domain" description="ABC transporter" evidence="4">
    <location>
        <begin position="6"/>
        <end position="248"/>
    </location>
</feature>
<dbReference type="InterPro" id="IPR027417">
    <property type="entry name" value="P-loop_NTPase"/>
</dbReference>
<keyword evidence="6" id="KW-1185">Reference proteome</keyword>
<evidence type="ECO:0000313" key="6">
    <source>
        <dbReference type="Proteomes" id="UP000593601"/>
    </source>
</evidence>
<gene>
    <name evidence="5" type="primary">sufC</name>
    <name evidence="5" type="ORF">INP51_00275</name>
</gene>
<name>A0A7M2RGJ2_9FIRM</name>
<dbReference type="InterPro" id="IPR003593">
    <property type="entry name" value="AAA+_ATPase"/>
</dbReference>
<dbReference type="Gene3D" id="3.40.50.300">
    <property type="entry name" value="P-loop containing nucleotide triphosphate hydrolases"/>
    <property type="match status" value="1"/>
</dbReference>
<reference evidence="5 6" key="1">
    <citation type="submission" date="2020-10" db="EMBL/GenBank/DDBJ databases">
        <title>Blautia liquoris sp.nov., isolated from the mud in a fermentation cellar used for the production of Chinese strong-flavoured liquor.</title>
        <authorList>
            <person name="Lu L."/>
        </authorList>
    </citation>
    <scope>NUCLEOTIDE SEQUENCE [LARGE SCALE GENOMIC DNA]</scope>
    <source>
        <strain evidence="5 6">LZLJ-3</strain>
    </source>
</reference>
<evidence type="ECO:0000256" key="2">
    <source>
        <dbReference type="ARBA" id="ARBA00022741"/>
    </source>
</evidence>
<proteinExistence type="inferred from homology"/>
<evidence type="ECO:0000259" key="4">
    <source>
        <dbReference type="PROSITE" id="PS50893"/>
    </source>
</evidence>
<accession>A0A7M2RGJ2</accession>
<organism evidence="5 6">
    <name type="scientific">Blautia liquoris</name>
    <dbReference type="NCBI Taxonomy" id="2779518"/>
    <lineage>
        <taxon>Bacteria</taxon>
        <taxon>Bacillati</taxon>
        <taxon>Bacillota</taxon>
        <taxon>Clostridia</taxon>
        <taxon>Lachnospirales</taxon>
        <taxon>Lachnospiraceae</taxon>
        <taxon>Blautia</taxon>
    </lineage>
</organism>
<sequence>MSDTLLDIQNLGVSVGDDHHKILSGVDLKINKGEIHVLMGPNGTGKSTLVSTIMGDPRYEITSGRILFEGKDITDEKTDVRARLGIFLSFQSPEEIPGVTVENFLRTAKGAIDGRPPKIFKFEKELKAQMEALGIDPSYAERYLNVGFSGGEKKKAEILQLLMLQPKLALLDETDSGLDVDAVKTVSKGIQNYHNKTNSVLIITHSAKILEGLDIDYVHILEKGKIVKTGGSELASEIIERGFENMEKRSDEYEKL</sequence>
<dbReference type="InterPro" id="IPR017871">
    <property type="entry name" value="ABC_transporter-like_CS"/>
</dbReference>
<evidence type="ECO:0000256" key="3">
    <source>
        <dbReference type="ARBA" id="ARBA00022840"/>
    </source>
</evidence>
<dbReference type="SMART" id="SM00382">
    <property type="entry name" value="AAA"/>
    <property type="match status" value="1"/>
</dbReference>
<dbReference type="Proteomes" id="UP000593601">
    <property type="component" value="Chromosome"/>
</dbReference>
<dbReference type="EMBL" id="CP063304">
    <property type="protein sequence ID" value="QOV19456.1"/>
    <property type="molecule type" value="Genomic_DNA"/>
</dbReference>
<dbReference type="InterPro" id="IPR010230">
    <property type="entry name" value="FeS-cluster_ATPase_SufC"/>
</dbReference>
<dbReference type="KEGG" id="bliq:INP51_00275"/>
<comment type="similarity">
    <text evidence="1">Belongs to the ABC transporter superfamily. Ycf16 family.</text>
</comment>
<dbReference type="CDD" id="cd03217">
    <property type="entry name" value="ABC_FeS_Assembly"/>
    <property type="match status" value="1"/>
</dbReference>